<dbReference type="Gene3D" id="3.40.50.1700">
    <property type="entry name" value="Glycoside hydrolase family 3 C-terminal domain"/>
    <property type="match status" value="1"/>
</dbReference>
<organism evidence="9 10">
    <name type="scientific">Actinoplanes italicus</name>
    <dbReference type="NCBI Taxonomy" id="113567"/>
    <lineage>
        <taxon>Bacteria</taxon>
        <taxon>Bacillati</taxon>
        <taxon>Actinomycetota</taxon>
        <taxon>Actinomycetes</taxon>
        <taxon>Micromonosporales</taxon>
        <taxon>Micromonosporaceae</taxon>
        <taxon>Actinoplanes</taxon>
    </lineage>
</organism>
<evidence type="ECO:0000259" key="8">
    <source>
        <dbReference type="Pfam" id="PF01915"/>
    </source>
</evidence>
<dbReference type="GO" id="GO:0008422">
    <property type="term" value="F:beta-glucosidase activity"/>
    <property type="evidence" value="ECO:0007669"/>
    <property type="project" value="UniProtKB-EC"/>
</dbReference>
<dbReference type="Proteomes" id="UP000239415">
    <property type="component" value="Unassembled WGS sequence"/>
</dbReference>
<sequence length="761" mass="80454">MRQGGTGRGGYVGTRNKRVVLPEPVHRIEDRFGSAPKSNELLLNLNSGQNGRCDIGGHALATLKRFNPEEDALRPQVRLAALGVVATLTATVASAPAAATRTISPAYLDARQPVERRVADLLSRMTLNDKVGQMTQAERAQVAANPGRVTAWRLGSVLSGGGSVPSPNTPQAWVDMVNSLQRAALETPLKIPLIYGIDAVHGHGNAHGATVFPHNAGLGATRDSELVRKVYRATAAEMRATGIPWNFAPCVCVSRDERWGRAYESFGENPGLVTRLGGSAVDGLREGGVLATVKHFAGDGDTEHGTGDSDYAIDQGVTVTNRNDFHRIDLAPYAAAVSEHGVQTVMPSFSSVDWTEDGAGNPVKMHADEELITGTLKGRMGFDGFVISDWEAIHQLPTAEPAGTREPAADQVRAGVLAGVDMFMEPSTAPQFQELLLAEVEAGRVPMSRIDDAVRRILRVKFRLGLFENPYATLGELGTPAHRALAREAVAQSQVLLKNTDRLLPLRSDAKIYVAGRNADDIGNQAGGWTVDWQGRNGDIIPGTTVLDGIREVAPSASVTFSADASAPIGASDIGVVVVGETPYAEGFGDVGSKPWQQGTGEQREPKLLTLQPGDRAVVGKVCAAAAKCVVLIVSGRPQVITDQLGGIDALVASWLPGSEGAGVADVLFGRRPFTGRLPFSWPASVSQVPVNIGDKTYQPLFPYGWGLRTGSGKDGRDAAQERAAAGRAPAGWQQTIADAQLSEEGGDNVGSEALFRSVAG</sequence>
<dbReference type="PANTHER" id="PTHR30620">
    <property type="entry name" value="PERIPLASMIC BETA-GLUCOSIDASE-RELATED"/>
    <property type="match status" value="1"/>
</dbReference>
<dbReference type="OrthoDB" id="3304319at2"/>
<dbReference type="Pfam" id="PF00933">
    <property type="entry name" value="Glyco_hydro_3"/>
    <property type="match status" value="1"/>
</dbReference>
<protein>
    <recommendedName>
        <fullName evidence="3">beta-glucosidase</fullName>
        <ecNumber evidence="3">3.2.1.21</ecNumber>
    </recommendedName>
</protein>
<dbReference type="PANTHER" id="PTHR30620:SF16">
    <property type="entry name" value="LYSOSOMAL BETA GLUCOSIDASE"/>
    <property type="match status" value="1"/>
</dbReference>
<dbReference type="InterPro" id="IPR001764">
    <property type="entry name" value="Glyco_hydro_3_N"/>
</dbReference>
<comment type="similarity">
    <text evidence="2">Belongs to the glycosyl hydrolase 3 family.</text>
</comment>
<dbReference type="SUPFAM" id="SSF51445">
    <property type="entry name" value="(Trans)glycosidases"/>
    <property type="match status" value="1"/>
</dbReference>
<evidence type="ECO:0000256" key="1">
    <source>
        <dbReference type="ARBA" id="ARBA00000448"/>
    </source>
</evidence>
<dbReference type="InterPro" id="IPR002772">
    <property type="entry name" value="Glyco_hydro_3_C"/>
</dbReference>
<keyword evidence="6" id="KW-0326">Glycosidase</keyword>
<keyword evidence="4" id="KW-0732">Signal</keyword>
<keyword evidence="5" id="KW-0378">Hydrolase</keyword>
<gene>
    <name evidence="9" type="ORF">CLV67_111268</name>
</gene>
<reference evidence="9 10" key="1">
    <citation type="submission" date="2018-03" db="EMBL/GenBank/DDBJ databases">
        <title>Genomic Encyclopedia of Archaeal and Bacterial Type Strains, Phase II (KMG-II): from individual species to whole genera.</title>
        <authorList>
            <person name="Goeker M."/>
        </authorList>
    </citation>
    <scope>NUCLEOTIDE SEQUENCE [LARGE SCALE GENOMIC DNA]</scope>
    <source>
        <strain evidence="9 10">DSM 43146</strain>
    </source>
</reference>
<dbReference type="EC" id="3.2.1.21" evidence="3"/>
<dbReference type="InterPro" id="IPR036881">
    <property type="entry name" value="Glyco_hydro_3_C_sf"/>
</dbReference>
<dbReference type="Gene3D" id="3.20.20.300">
    <property type="entry name" value="Glycoside hydrolase, family 3, N-terminal domain"/>
    <property type="match status" value="1"/>
</dbReference>
<dbReference type="InterPro" id="IPR036962">
    <property type="entry name" value="Glyco_hydro_3_N_sf"/>
</dbReference>
<evidence type="ECO:0000256" key="4">
    <source>
        <dbReference type="ARBA" id="ARBA00022729"/>
    </source>
</evidence>
<feature type="domain" description="Glycoside hydrolase family 3 N-terminal" evidence="7">
    <location>
        <begin position="126"/>
        <end position="460"/>
    </location>
</feature>
<dbReference type="Pfam" id="PF01915">
    <property type="entry name" value="Glyco_hydro_3_C"/>
    <property type="match status" value="1"/>
</dbReference>
<dbReference type="SUPFAM" id="SSF52279">
    <property type="entry name" value="Beta-D-glucan exohydrolase, C-terminal domain"/>
    <property type="match status" value="1"/>
</dbReference>
<evidence type="ECO:0000256" key="3">
    <source>
        <dbReference type="ARBA" id="ARBA00012744"/>
    </source>
</evidence>
<evidence type="ECO:0000259" key="7">
    <source>
        <dbReference type="Pfam" id="PF00933"/>
    </source>
</evidence>
<comment type="caution">
    <text evidence="9">The sequence shown here is derived from an EMBL/GenBank/DDBJ whole genome shotgun (WGS) entry which is preliminary data.</text>
</comment>
<evidence type="ECO:0000313" key="10">
    <source>
        <dbReference type="Proteomes" id="UP000239415"/>
    </source>
</evidence>
<dbReference type="InterPro" id="IPR017853">
    <property type="entry name" value="GH"/>
</dbReference>
<evidence type="ECO:0000256" key="2">
    <source>
        <dbReference type="ARBA" id="ARBA00005336"/>
    </source>
</evidence>
<dbReference type="EMBL" id="PVMZ01000011">
    <property type="protein sequence ID" value="PRX19120.1"/>
    <property type="molecule type" value="Genomic_DNA"/>
</dbReference>
<feature type="domain" description="Glycoside hydrolase family 3 C-terminal" evidence="8">
    <location>
        <begin position="495"/>
        <end position="708"/>
    </location>
</feature>
<accession>A0A2T0K7X5</accession>
<evidence type="ECO:0000256" key="6">
    <source>
        <dbReference type="ARBA" id="ARBA00023295"/>
    </source>
</evidence>
<evidence type="ECO:0000313" key="9">
    <source>
        <dbReference type="EMBL" id="PRX19120.1"/>
    </source>
</evidence>
<dbReference type="PRINTS" id="PR00133">
    <property type="entry name" value="GLHYDRLASE3"/>
</dbReference>
<evidence type="ECO:0000256" key="5">
    <source>
        <dbReference type="ARBA" id="ARBA00022801"/>
    </source>
</evidence>
<dbReference type="AlphaFoldDB" id="A0A2T0K7X5"/>
<name>A0A2T0K7X5_9ACTN</name>
<comment type="catalytic activity">
    <reaction evidence="1">
        <text>Hydrolysis of terminal, non-reducing beta-D-glucosyl residues with release of beta-D-glucose.</text>
        <dbReference type="EC" id="3.2.1.21"/>
    </reaction>
</comment>
<dbReference type="InterPro" id="IPR051915">
    <property type="entry name" value="Cellulose_Degrad_GH3"/>
</dbReference>
<proteinExistence type="inferred from homology"/>
<keyword evidence="10" id="KW-1185">Reference proteome</keyword>
<dbReference type="GO" id="GO:0009251">
    <property type="term" value="P:glucan catabolic process"/>
    <property type="evidence" value="ECO:0007669"/>
    <property type="project" value="TreeGrafter"/>
</dbReference>